<comment type="caution">
    <text evidence="1">The sequence shown here is derived from an EMBL/GenBank/DDBJ whole genome shotgun (WGS) entry which is preliminary data.</text>
</comment>
<evidence type="ECO:0000313" key="1">
    <source>
        <dbReference type="EMBL" id="KAI9910768.1"/>
    </source>
</evidence>
<accession>A0ACC0VY46</accession>
<dbReference type="EMBL" id="CM047585">
    <property type="protein sequence ID" value="KAI9910768.1"/>
    <property type="molecule type" value="Genomic_DNA"/>
</dbReference>
<dbReference type="Proteomes" id="UP001163321">
    <property type="component" value="Chromosome 6"/>
</dbReference>
<sequence length="836" mass="96006">MGGRRKGGQKKGTRKRKANLWDDAEVTSQRRASTCENDDTRQKKRTRGSMMGQWKAQKMAQRTKERRLVDSIESTKRQQREQYEATWERKVDALYKRNDEEHSENEVVEEKDEDEKQESESDGENLVLEGNKESAVFAEFVKTFTVEEASDEEAVESEDENVGVVEQEEDGGEEQETDHEEEDREAKEEADRESAKQLAAMERDDEEQVDEHDDENEQEDPFRRRYLLSSFSENDAKTFDAEPRKFSSLQLPFDEHEKYHVTYRPGMVATDVAGLAGVVTPPEVAIKMKPCVRARLLTTWRQRGFDLETAFPTRSMERTLLQHMLAYVDVFFAGQTHANTSTLRQIGALHVLNHILKARDTMTRHNDRIKRQADAPEPQAREYRDQGFCRPRVLVLLPLRSAALDFMTHLLALLPSRITTFYNKERFFRDFGSPDDTEASTERPAWQRVVRDGNPDDCFQLGISFARTSMRFFSDYDHADLILASPLGLRHELGDHVAVLDDRAAPLPCVFLSSIEVCLVDSATLMLMQNLEHVRSVLRATNRAPASAPSADFGRIRDWNLSFLAAYFRQTIVWAHGMEPSLHALVSATCRNVSGCVKYTRRYAQTDGTAAIAHVVPCVRQVFQRVDVAPATIRLSAVEEHHRRFRYFKEHVFEPLVAQPRKHVLLVIPSYFDYVRVRNLFQETMTRKVIQSVACCEYTKPRAISRARTAFFHGQCHVMLYTERFHLYHQYHIRGVHQIIWYNVPVIEDFYTEVLNFLPSGGERPDGQAPTSIALFSRLDLLRMQRIVGNRHGHCFDTTGSSDRARVGSFNAATPTNGYVFDEEDRLGPVSGKNGH</sequence>
<keyword evidence="2" id="KW-1185">Reference proteome</keyword>
<proteinExistence type="predicted"/>
<name>A0ACC0VY46_9STRA</name>
<reference evidence="1 2" key="1">
    <citation type="journal article" date="2022" name="bioRxiv">
        <title>The genome of the oomycete Peronosclerospora sorghi, a cosmopolitan pathogen of maize and sorghum, is inflated with dispersed pseudogenes.</title>
        <authorList>
            <person name="Fletcher K."/>
            <person name="Martin F."/>
            <person name="Isakeit T."/>
            <person name="Cavanaugh K."/>
            <person name="Magill C."/>
            <person name="Michelmore R."/>
        </authorList>
    </citation>
    <scope>NUCLEOTIDE SEQUENCE [LARGE SCALE GENOMIC DNA]</scope>
    <source>
        <strain evidence="1">P6</strain>
    </source>
</reference>
<organism evidence="1 2">
    <name type="scientific">Peronosclerospora sorghi</name>
    <dbReference type="NCBI Taxonomy" id="230839"/>
    <lineage>
        <taxon>Eukaryota</taxon>
        <taxon>Sar</taxon>
        <taxon>Stramenopiles</taxon>
        <taxon>Oomycota</taxon>
        <taxon>Peronosporomycetes</taxon>
        <taxon>Peronosporales</taxon>
        <taxon>Peronosporaceae</taxon>
        <taxon>Peronosclerospora</taxon>
    </lineage>
</organism>
<evidence type="ECO:0000313" key="2">
    <source>
        <dbReference type="Proteomes" id="UP001163321"/>
    </source>
</evidence>
<gene>
    <name evidence="1" type="ORF">PsorP6_010462</name>
</gene>
<protein>
    <submittedName>
        <fullName evidence="1">Uncharacterized protein</fullName>
    </submittedName>
</protein>